<protein>
    <submittedName>
        <fullName evidence="2">Uncharacterized protein</fullName>
    </submittedName>
</protein>
<comment type="caution">
    <text evidence="2">The sequence shown here is derived from an EMBL/GenBank/DDBJ whole genome shotgun (WGS) entry which is preliminary data.</text>
</comment>
<proteinExistence type="predicted"/>
<dbReference type="EMBL" id="CAAALY010246260">
    <property type="protein sequence ID" value="VEL33709.1"/>
    <property type="molecule type" value="Genomic_DNA"/>
</dbReference>
<sequence>MGLIHQSLELMCSVPELVKKSPLFQASTDKTELVHSYSFKRARGASSSKNYPLAKETQQPILTNKNESNGVRTELPHYRHNSNSALTLLKLVTGSLGRGNNDQRKKKNQQKLQVKGEKKKTVCAEDEQIDRKSPIQATTMNSSLITDSITWDAASSGPSSSIA</sequence>
<dbReference type="AlphaFoldDB" id="A0A3S5FFT0"/>
<name>A0A3S5FFT0_9PLAT</name>
<feature type="compositionally biased region" description="Basic and acidic residues" evidence="1">
    <location>
        <begin position="114"/>
        <end position="133"/>
    </location>
</feature>
<evidence type="ECO:0000313" key="3">
    <source>
        <dbReference type="Proteomes" id="UP000784294"/>
    </source>
</evidence>
<feature type="region of interest" description="Disordered" evidence="1">
    <location>
        <begin position="96"/>
        <end position="142"/>
    </location>
</feature>
<keyword evidence="3" id="KW-1185">Reference proteome</keyword>
<gene>
    <name evidence="2" type="ORF">PXEA_LOCUS27149</name>
</gene>
<evidence type="ECO:0000313" key="2">
    <source>
        <dbReference type="EMBL" id="VEL33709.1"/>
    </source>
</evidence>
<accession>A0A3S5FFT0</accession>
<evidence type="ECO:0000256" key="1">
    <source>
        <dbReference type="SAM" id="MobiDB-lite"/>
    </source>
</evidence>
<reference evidence="2" key="1">
    <citation type="submission" date="2018-11" db="EMBL/GenBank/DDBJ databases">
        <authorList>
            <consortium name="Pathogen Informatics"/>
        </authorList>
    </citation>
    <scope>NUCLEOTIDE SEQUENCE</scope>
</reference>
<dbReference type="Proteomes" id="UP000784294">
    <property type="component" value="Unassembled WGS sequence"/>
</dbReference>
<organism evidence="2 3">
    <name type="scientific">Protopolystoma xenopodis</name>
    <dbReference type="NCBI Taxonomy" id="117903"/>
    <lineage>
        <taxon>Eukaryota</taxon>
        <taxon>Metazoa</taxon>
        <taxon>Spiralia</taxon>
        <taxon>Lophotrochozoa</taxon>
        <taxon>Platyhelminthes</taxon>
        <taxon>Monogenea</taxon>
        <taxon>Polyopisthocotylea</taxon>
        <taxon>Polystomatidea</taxon>
        <taxon>Polystomatidae</taxon>
        <taxon>Protopolystoma</taxon>
    </lineage>
</organism>